<dbReference type="OrthoDB" id="9805710at2"/>
<protein>
    <submittedName>
        <fullName evidence="2">TIGR01244 family phosphatase</fullName>
    </submittedName>
</protein>
<dbReference type="Pfam" id="PF04273">
    <property type="entry name" value="BLH_phosphatase"/>
    <property type="match status" value="1"/>
</dbReference>
<evidence type="ECO:0000313" key="2">
    <source>
        <dbReference type="EMBL" id="RJF93276.1"/>
    </source>
</evidence>
<name>A0A418WPY1_9SPHN</name>
<dbReference type="RefSeq" id="WP_119759554.1">
    <property type="nucleotide sequence ID" value="NZ_QYUM01000002.1"/>
</dbReference>
<dbReference type="InterPro" id="IPR005939">
    <property type="entry name" value="BLH_phosphatase-like"/>
</dbReference>
<dbReference type="SUPFAM" id="SSF52799">
    <property type="entry name" value="(Phosphotyrosine protein) phosphatases II"/>
    <property type="match status" value="1"/>
</dbReference>
<sequence length="142" mass="14689">MFRRIDDSISVASQMTTDQVAAAKADGVTMIINNRPDDEEAGQTNGAEIAAAAEAAGVAYRAIPVTHAGFSANQLNEMNAALDAANGPALAYCRSGTRSTYLWALARAQRGDAPDTLAEKAAGAGYDLSSIRPMLDALSGGR</sequence>
<organism evidence="2 3">
    <name type="scientific">Sphingomonas cavernae</name>
    <dbReference type="NCBI Taxonomy" id="2320861"/>
    <lineage>
        <taxon>Bacteria</taxon>
        <taxon>Pseudomonadati</taxon>
        <taxon>Pseudomonadota</taxon>
        <taxon>Alphaproteobacteria</taxon>
        <taxon>Sphingomonadales</taxon>
        <taxon>Sphingomonadaceae</taxon>
        <taxon>Sphingomonas</taxon>
    </lineage>
</organism>
<dbReference type="AlphaFoldDB" id="A0A418WPY1"/>
<dbReference type="EMBL" id="QYUM01000002">
    <property type="protein sequence ID" value="RJF93276.1"/>
    <property type="molecule type" value="Genomic_DNA"/>
</dbReference>
<feature type="domain" description="Beta-lactamase hydrolase-like protein phosphatase-like" evidence="1">
    <location>
        <begin position="2"/>
        <end position="108"/>
    </location>
</feature>
<proteinExistence type="predicted"/>
<dbReference type="Gene3D" id="3.90.190.10">
    <property type="entry name" value="Protein tyrosine phosphatase superfamily"/>
    <property type="match status" value="1"/>
</dbReference>
<dbReference type="InterPro" id="IPR029021">
    <property type="entry name" value="Prot-tyrosine_phosphatase-like"/>
</dbReference>
<dbReference type="GO" id="GO:0016787">
    <property type="term" value="F:hydrolase activity"/>
    <property type="evidence" value="ECO:0007669"/>
    <property type="project" value="InterPro"/>
</dbReference>
<evidence type="ECO:0000313" key="3">
    <source>
        <dbReference type="Proteomes" id="UP000286100"/>
    </source>
</evidence>
<gene>
    <name evidence="2" type="ORF">D3876_02675</name>
</gene>
<reference evidence="2 3" key="1">
    <citation type="submission" date="2018-09" db="EMBL/GenBank/DDBJ databases">
        <authorList>
            <person name="Zhu H."/>
        </authorList>
    </citation>
    <scope>NUCLEOTIDE SEQUENCE [LARGE SCALE GENOMIC DNA]</scope>
    <source>
        <strain evidence="2 3">K2R01-6</strain>
    </source>
</reference>
<keyword evidence="3" id="KW-1185">Reference proteome</keyword>
<dbReference type="NCBIfam" id="TIGR01244">
    <property type="entry name" value="TIGR01244 family sulfur transferase"/>
    <property type="match status" value="1"/>
</dbReference>
<dbReference type="Proteomes" id="UP000286100">
    <property type="component" value="Unassembled WGS sequence"/>
</dbReference>
<comment type="caution">
    <text evidence="2">The sequence shown here is derived from an EMBL/GenBank/DDBJ whole genome shotgun (WGS) entry which is preliminary data.</text>
</comment>
<accession>A0A418WPY1</accession>
<evidence type="ECO:0000259" key="1">
    <source>
        <dbReference type="Pfam" id="PF04273"/>
    </source>
</evidence>